<name>V4HKY8_9EURY</name>
<reference evidence="1 2" key="1">
    <citation type="journal article" date="2013" name="Genome Announc.">
        <title>Draft Genome Sequence of 'Candidatus Halobonum tyrrellensis' Strain G22, Isolated from the Hypersaline Waters of Lake Tyrrell, Australia.</title>
        <authorList>
            <person name="Ugalde J.A."/>
            <person name="Narasingarao P."/>
            <person name="Kuo S."/>
            <person name="Podell S."/>
            <person name="Allen E.E."/>
        </authorList>
    </citation>
    <scope>NUCLEOTIDE SEQUENCE [LARGE SCALE GENOMIC DNA]</scope>
    <source>
        <strain evidence="1 2">G22</strain>
    </source>
</reference>
<comment type="caution">
    <text evidence="1">The sequence shown here is derived from an EMBL/GenBank/DDBJ whole genome shotgun (WGS) entry which is preliminary data.</text>
</comment>
<dbReference type="InterPro" id="IPR025187">
    <property type="entry name" value="DUF4112"/>
</dbReference>
<dbReference type="eggNOG" id="arCOG10153">
    <property type="taxonomic scope" value="Archaea"/>
</dbReference>
<proteinExistence type="predicted"/>
<accession>V4HKY8</accession>
<dbReference type="RefSeq" id="WP_023394388.1">
    <property type="nucleotide sequence ID" value="NZ_ASGZ01000028.1"/>
</dbReference>
<dbReference type="EMBL" id="ASGZ01000028">
    <property type="protein sequence ID" value="ESP88589.1"/>
    <property type="molecule type" value="Genomic_DNA"/>
</dbReference>
<gene>
    <name evidence="1" type="ORF">K933_09017</name>
</gene>
<dbReference type="Pfam" id="PF13430">
    <property type="entry name" value="DUF4112"/>
    <property type="match status" value="1"/>
</dbReference>
<organism evidence="1 2">
    <name type="scientific">Candidatus Halobonum tyrrellensis G22</name>
    <dbReference type="NCBI Taxonomy" id="1324957"/>
    <lineage>
        <taxon>Archaea</taxon>
        <taxon>Methanobacteriati</taxon>
        <taxon>Methanobacteriota</taxon>
        <taxon>Stenosarchaea group</taxon>
        <taxon>Halobacteria</taxon>
        <taxon>Halobacteriales</taxon>
        <taxon>Haloferacaceae</taxon>
        <taxon>Candidatus Halobonum</taxon>
    </lineage>
</organism>
<dbReference type="STRING" id="1324957.K933_09017"/>
<dbReference type="AlphaFoldDB" id="V4HKY8"/>
<evidence type="ECO:0008006" key="3">
    <source>
        <dbReference type="Google" id="ProtNLM"/>
    </source>
</evidence>
<dbReference type="PANTHER" id="PTHR35519">
    <property type="entry name" value="MEMBRANE PROTEINS"/>
    <property type="match status" value="1"/>
</dbReference>
<protein>
    <recommendedName>
        <fullName evidence="3">DUF4112 domain-containing protein</fullName>
    </recommendedName>
</protein>
<dbReference type="PANTHER" id="PTHR35519:SF2">
    <property type="entry name" value="PH DOMAIN PROTEIN"/>
    <property type="match status" value="1"/>
</dbReference>
<evidence type="ECO:0000313" key="1">
    <source>
        <dbReference type="EMBL" id="ESP88589.1"/>
    </source>
</evidence>
<evidence type="ECO:0000313" key="2">
    <source>
        <dbReference type="Proteomes" id="UP000017840"/>
    </source>
</evidence>
<dbReference type="Proteomes" id="UP000017840">
    <property type="component" value="Unassembled WGS sequence"/>
</dbReference>
<keyword evidence="2" id="KW-1185">Reference proteome</keyword>
<sequence>MSLLSRASADADSKEVERRVDRVKWFAQLLDESVKLPVVNYRVGLDAIVGLVPSVGDLITLVASLLIVGEAYRLGAGPVTISRMLVNVGIDTVVGSLPLVGDLFDFAWKANKRNARLLERAVLDG</sequence>